<accession>A0A9J5XUK9</accession>
<proteinExistence type="predicted"/>
<sequence>MVLELEESGTRGGTVSMWDKRVREGVLSSVEMYSVTRVFLGSVMISIGTLQGFIPQIIERRVKRLVGRLGQLEASFRTLHEPEKKNCNRISKGMINLSDFIEDMKPVDLALLGGVVHLEERRMGYKLQEHQTEYPTQKSHTSSLKIDGWKQRVSMKERKCGGTLSPLKEWSKTSQGNLGIQKHNALRQLTQLEEIQEHRALKEEETASILALNMEFGDIAKKGRDYMEKEIHDNMVKQEDRNTRFFTELQILTKDLTQLTS</sequence>
<keyword evidence="2" id="KW-1185">Reference proteome</keyword>
<evidence type="ECO:0000313" key="1">
    <source>
        <dbReference type="EMBL" id="KAG5591873.1"/>
    </source>
</evidence>
<dbReference type="OrthoDB" id="1166633at2759"/>
<gene>
    <name evidence="1" type="ORF">H5410_042387</name>
</gene>
<name>A0A9J5XUK9_SOLCO</name>
<dbReference type="EMBL" id="JACXVP010000008">
    <property type="protein sequence ID" value="KAG5591873.1"/>
    <property type="molecule type" value="Genomic_DNA"/>
</dbReference>
<protein>
    <submittedName>
        <fullName evidence="1">Uncharacterized protein</fullName>
    </submittedName>
</protein>
<dbReference type="AlphaFoldDB" id="A0A9J5XUK9"/>
<reference evidence="1 2" key="1">
    <citation type="submission" date="2020-09" db="EMBL/GenBank/DDBJ databases">
        <title>De no assembly of potato wild relative species, Solanum commersonii.</title>
        <authorList>
            <person name="Cho K."/>
        </authorList>
    </citation>
    <scope>NUCLEOTIDE SEQUENCE [LARGE SCALE GENOMIC DNA]</scope>
    <source>
        <strain evidence="1">LZ3.2</strain>
        <tissue evidence="1">Leaf</tissue>
    </source>
</reference>
<organism evidence="1 2">
    <name type="scientific">Solanum commersonii</name>
    <name type="common">Commerson's wild potato</name>
    <name type="synonym">Commerson's nightshade</name>
    <dbReference type="NCBI Taxonomy" id="4109"/>
    <lineage>
        <taxon>Eukaryota</taxon>
        <taxon>Viridiplantae</taxon>
        <taxon>Streptophyta</taxon>
        <taxon>Embryophyta</taxon>
        <taxon>Tracheophyta</taxon>
        <taxon>Spermatophyta</taxon>
        <taxon>Magnoliopsida</taxon>
        <taxon>eudicotyledons</taxon>
        <taxon>Gunneridae</taxon>
        <taxon>Pentapetalae</taxon>
        <taxon>asterids</taxon>
        <taxon>lamiids</taxon>
        <taxon>Solanales</taxon>
        <taxon>Solanaceae</taxon>
        <taxon>Solanoideae</taxon>
        <taxon>Solaneae</taxon>
        <taxon>Solanum</taxon>
    </lineage>
</organism>
<dbReference type="Proteomes" id="UP000824120">
    <property type="component" value="Chromosome 8"/>
</dbReference>
<evidence type="ECO:0000313" key="2">
    <source>
        <dbReference type="Proteomes" id="UP000824120"/>
    </source>
</evidence>
<comment type="caution">
    <text evidence="1">The sequence shown here is derived from an EMBL/GenBank/DDBJ whole genome shotgun (WGS) entry which is preliminary data.</text>
</comment>